<protein>
    <submittedName>
        <fullName evidence="2">Uncharacterized protein</fullName>
    </submittedName>
</protein>
<dbReference type="RefSeq" id="WP_146054542.1">
    <property type="nucleotide sequence ID" value="NZ_PGFZ01000003.1"/>
</dbReference>
<evidence type="ECO:0000256" key="1">
    <source>
        <dbReference type="SAM" id="Phobius"/>
    </source>
</evidence>
<keyword evidence="1" id="KW-0472">Membrane</keyword>
<gene>
    <name evidence="2" type="ORF">AADEFJLK_01703</name>
</gene>
<keyword evidence="1" id="KW-1133">Transmembrane helix</keyword>
<reference evidence="2 3" key="1">
    <citation type="submission" date="2017-11" db="EMBL/GenBank/DDBJ databases">
        <title>Draft Genome Sequence of Methylobacter psychrotolerans Sph1T, an Obligate Methanotroph from Low-Temperature Environments.</title>
        <authorList>
            <person name="Oshkin I.Y."/>
            <person name="Miroshnikov K."/>
            <person name="Belova S.E."/>
            <person name="Korzhenkov A."/>
            <person name="Toshchakov S.V."/>
            <person name="Dedysh S.N."/>
        </authorList>
    </citation>
    <scope>NUCLEOTIDE SEQUENCE [LARGE SCALE GENOMIC DNA]</scope>
    <source>
        <strain evidence="2 3">Sph1</strain>
    </source>
</reference>
<dbReference type="EMBL" id="PGFZ01000003">
    <property type="protein sequence ID" value="POZ52229.1"/>
    <property type="molecule type" value="Genomic_DNA"/>
</dbReference>
<accession>A0A2S5CN30</accession>
<evidence type="ECO:0000313" key="3">
    <source>
        <dbReference type="Proteomes" id="UP000237423"/>
    </source>
</evidence>
<comment type="caution">
    <text evidence="2">The sequence shown here is derived from an EMBL/GenBank/DDBJ whole genome shotgun (WGS) entry which is preliminary data.</text>
</comment>
<proteinExistence type="predicted"/>
<name>A0A2S5CN30_9GAMM</name>
<organism evidence="2 3">
    <name type="scientific">Methylovulum psychrotolerans</name>
    <dbReference type="NCBI Taxonomy" id="1704499"/>
    <lineage>
        <taxon>Bacteria</taxon>
        <taxon>Pseudomonadati</taxon>
        <taxon>Pseudomonadota</taxon>
        <taxon>Gammaproteobacteria</taxon>
        <taxon>Methylococcales</taxon>
        <taxon>Methylococcaceae</taxon>
        <taxon>Methylovulum</taxon>
    </lineage>
</organism>
<dbReference type="AlphaFoldDB" id="A0A2S5CN30"/>
<keyword evidence="1" id="KW-0812">Transmembrane</keyword>
<feature type="transmembrane region" description="Helical" evidence="1">
    <location>
        <begin position="50"/>
        <end position="69"/>
    </location>
</feature>
<feature type="transmembrane region" description="Helical" evidence="1">
    <location>
        <begin position="12"/>
        <end position="38"/>
    </location>
</feature>
<sequence length="121" mass="13284">MNNTLLPKPKYLWVPIGMAWSMVTMRPEAFCLTVLLLITLSLPTFRRKAGLLGVIGVLLALLPFAPIGITATDAPGPPKLIECCPGMPLRYRQAKAAAQRGECVFCSDIIMGFAAKYYLVW</sequence>
<evidence type="ECO:0000313" key="2">
    <source>
        <dbReference type="EMBL" id="POZ52229.1"/>
    </source>
</evidence>
<dbReference type="Proteomes" id="UP000237423">
    <property type="component" value="Unassembled WGS sequence"/>
</dbReference>